<protein>
    <recommendedName>
        <fullName evidence="7">Ion transport domain-containing protein</fullName>
    </recommendedName>
</protein>
<comment type="caution">
    <text evidence="8">The sequence shown here is derived from an EMBL/GenBank/DDBJ whole genome shotgun (WGS) entry which is preliminary data.</text>
</comment>
<evidence type="ECO:0000256" key="3">
    <source>
        <dbReference type="ARBA" id="ARBA00022989"/>
    </source>
</evidence>
<feature type="transmembrane region" description="Helical" evidence="6">
    <location>
        <begin position="344"/>
        <end position="363"/>
    </location>
</feature>
<feature type="transmembrane region" description="Helical" evidence="6">
    <location>
        <begin position="399"/>
        <end position="420"/>
    </location>
</feature>
<evidence type="ECO:0000256" key="6">
    <source>
        <dbReference type="SAM" id="Phobius"/>
    </source>
</evidence>
<proteinExistence type="predicted"/>
<feature type="compositionally biased region" description="Basic and acidic residues" evidence="5">
    <location>
        <begin position="18"/>
        <end position="27"/>
    </location>
</feature>
<dbReference type="PANTHER" id="PTHR10217">
    <property type="entry name" value="VOLTAGE AND LIGAND GATED POTASSIUM CHANNEL"/>
    <property type="match status" value="1"/>
</dbReference>
<feature type="transmembrane region" description="Helical" evidence="6">
    <location>
        <begin position="440"/>
        <end position="459"/>
    </location>
</feature>
<dbReference type="SUPFAM" id="SSF81324">
    <property type="entry name" value="Voltage-gated potassium channels"/>
    <property type="match status" value="1"/>
</dbReference>
<dbReference type="PANTHER" id="PTHR10217:SF435">
    <property type="entry name" value="POTASSIUM VOLTAGE-GATED CHANNEL PROTEIN EAG"/>
    <property type="match status" value="1"/>
</dbReference>
<sequence length="704" mass="79044">MLHKPGHAPALHVPPGIPDHDCEERPAGSRRNTNCSEFSDISTAVNPFAAPRPKLVDFVDKLETALSKCLSDYRCQAEDALSEHLAAVESLQNTYEHDLAALTLENQTLRQQLGMKGFEDVKKVVFQSPSGSRRNSHSSQPSTTKSKNCWVENEDTPVKSPSAHSRKLSISRKNQDKIGKDGSWQVFMAWVPTGTALLQAESYKPSEKASERLQKKLKKNSRSEAASSAAYKEDEPDFGAEIQPWYILNPDSSRRVYWDILSLAMITYDIIFVPLEVCFILEETTFLAFLDWFSRIFWTLDMGMSCITGFVLSDGVIEYKPRNILHRYFKTWFLPDLSMVLSDWIGYLVAGSGLGLGQLARAIRMARAVRLLRLLRMQEVLANLTERLQSDVVEIFAQIIKMIVVLVMLCHFIACFWWAVGTNGTGTTWVKAGSYEDLSVDASYLVCLLWAISLFSGGNSNIYPETSAERMYGVAAGVCSFVCVLVMLGTLTSGLTQRHIIDGSGQRQMAALKTYLRQNHIPKNLTKRLCRSAKHAISGDLTPDSVQLLAVISEPLKMQMHFEMYSRILLHQPFFKDLLTEGNQLVRRVCHQAMSILLLTHSDVVFEVDEEPSEPKMYLVASGSLDYTDSYGEVEKVGDKCWIAEPVLWTRWKHRGSLVAASDVKMAMLDATSFQALAALATRFFMYNSLGNCTNTLKICDENR</sequence>
<keyword evidence="9" id="KW-1185">Reference proteome</keyword>
<evidence type="ECO:0000256" key="4">
    <source>
        <dbReference type="ARBA" id="ARBA00023136"/>
    </source>
</evidence>
<reference evidence="8 9" key="1">
    <citation type="submission" date="2024-02" db="EMBL/GenBank/DDBJ databases">
        <authorList>
            <person name="Chen Y."/>
            <person name="Shah S."/>
            <person name="Dougan E. K."/>
            <person name="Thang M."/>
            <person name="Chan C."/>
        </authorList>
    </citation>
    <scope>NUCLEOTIDE SEQUENCE [LARGE SCALE GENOMIC DNA]</scope>
</reference>
<accession>A0ABP0HAS4</accession>
<dbReference type="Proteomes" id="UP001642484">
    <property type="component" value="Unassembled WGS sequence"/>
</dbReference>
<evidence type="ECO:0000313" key="8">
    <source>
        <dbReference type="EMBL" id="CAK8987157.1"/>
    </source>
</evidence>
<dbReference type="Gene3D" id="1.10.287.70">
    <property type="match status" value="1"/>
</dbReference>
<feature type="transmembrane region" description="Helical" evidence="6">
    <location>
        <begin position="471"/>
        <end position="491"/>
    </location>
</feature>
<keyword evidence="4 6" id="KW-0472">Membrane</keyword>
<gene>
    <name evidence="8" type="ORF">CCMP2556_LOCUS770</name>
</gene>
<feature type="domain" description="Ion transport" evidence="7">
    <location>
        <begin position="257"/>
        <end position="488"/>
    </location>
</feature>
<evidence type="ECO:0000259" key="7">
    <source>
        <dbReference type="Pfam" id="PF00520"/>
    </source>
</evidence>
<dbReference type="EMBL" id="CAXAMN010000226">
    <property type="protein sequence ID" value="CAK8987157.1"/>
    <property type="molecule type" value="Genomic_DNA"/>
</dbReference>
<dbReference type="InterPro" id="IPR018490">
    <property type="entry name" value="cNMP-bd_dom_sf"/>
</dbReference>
<evidence type="ECO:0000256" key="1">
    <source>
        <dbReference type="ARBA" id="ARBA00004141"/>
    </source>
</evidence>
<evidence type="ECO:0000313" key="9">
    <source>
        <dbReference type="Proteomes" id="UP001642484"/>
    </source>
</evidence>
<feature type="region of interest" description="Disordered" evidence="5">
    <location>
        <begin position="209"/>
        <end position="232"/>
    </location>
</feature>
<dbReference type="InterPro" id="IPR005821">
    <property type="entry name" value="Ion_trans_dom"/>
</dbReference>
<evidence type="ECO:0000256" key="5">
    <source>
        <dbReference type="SAM" id="MobiDB-lite"/>
    </source>
</evidence>
<keyword evidence="2 6" id="KW-0812">Transmembrane</keyword>
<dbReference type="InterPro" id="IPR014710">
    <property type="entry name" value="RmlC-like_jellyroll"/>
</dbReference>
<name>A0ABP0HAS4_9DINO</name>
<dbReference type="Pfam" id="PF00520">
    <property type="entry name" value="Ion_trans"/>
    <property type="match status" value="1"/>
</dbReference>
<feature type="compositionally biased region" description="Low complexity" evidence="5">
    <location>
        <begin position="127"/>
        <end position="142"/>
    </location>
</feature>
<dbReference type="InterPro" id="IPR050818">
    <property type="entry name" value="KCNH_animal-type"/>
</dbReference>
<comment type="subcellular location">
    <subcellularLocation>
        <location evidence="1">Membrane</location>
        <topology evidence="1">Multi-pass membrane protein</topology>
    </subcellularLocation>
</comment>
<dbReference type="SUPFAM" id="SSF51206">
    <property type="entry name" value="cAMP-binding domain-like"/>
    <property type="match status" value="1"/>
</dbReference>
<feature type="region of interest" description="Disordered" evidence="5">
    <location>
        <begin position="126"/>
        <end position="176"/>
    </location>
</feature>
<dbReference type="Gene3D" id="2.60.120.10">
    <property type="entry name" value="Jelly Rolls"/>
    <property type="match status" value="1"/>
</dbReference>
<organism evidence="8 9">
    <name type="scientific">Durusdinium trenchii</name>
    <dbReference type="NCBI Taxonomy" id="1381693"/>
    <lineage>
        <taxon>Eukaryota</taxon>
        <taxon>Sar</taxon>
        <taxon>Alveolata</taxon>
        <taxon>Dinophyceae</taxon>
        <taxon>Suessiales</taxon>
        <taxon>Symbiodiniaceae</taxon>
        <taxon>Durusdinium</taxon>
    </lineage>
</organism>
<evidence type="ECO:0000256" key="2">
    <source>
        <dbReference type="ARBA" id="ARBA00022692"/>
    </source>
</evidence>
<keyword evidence="3 6" id="KW-1133">Transmembrane helix</keyword>
<feature type="region of interest" description="Disordered" evidence="5">
    <location>
        <begin position="1"/>
        <end position="35"/>
    </location>
</feature>